<evidence type="ECO:0000313" key="9">
    <source>
        <dbReference type="Proteomes" id="UP000178681"/>
    </source>
</evidence>
<dbReference type="Proteomes" id="UP000178681">
    <property type="component" value="Unassembled WGS sequence"/>
</dbReference>
<dbReference type="InterPro" id="IPR014776">
    <property type="entry name" value="4pyrrole_Mease_sub2"/>
</dbReference>
<dbReference type="NCBIfam" id="TIGR00096">
    <property type="entry name" value="16S rRNA (cytidine(1402)-2'-O)-methyltransferase"/>
    <property type="match status" value="1"/>
</dbReference>
<keyword evidence="2 6" id="KW-0698">rRNA processing</keyword>
<comment type="subcellular location">
    <subcellularLocation>
        <location evidence="6">Cytoplasm</location>
    </subcellularLocation>
</comment>
<dbReference type="InterPro" id="IPR035996">
    <property type="entry name" value="4pyrrol_Methylase_sf"/>
</dbReference>
<evidence type="ECO:0000313" key="8">
    <source>
        <dbReference type="EMBL" id="OGG07409.1"/>
    </source>
</evidence>
<dbReference type="Gene3D" id="3.40.1010.10">
    <property type="entry name" value="Cobalt-precorrin-4 Transmethylase, Domain 1"/>
    <property type="match status" value="1"/>
</dbReference>
<keyword evidence="1 6" id="KW-0963">Cytoplasm</keyword>
<comment type="similarity">
    <text evidence="6">Belongs to the methyltransferase superfamily. RsmI family.</text>
</comment>
<evidence type="ECO:0000256" key="5">
    <source>
        <dbReference type="ARBA" id="ARBA00022691"/>
    </source>
</evidence>
<dbReference type="HAMAP" id="MF_01877">
    <property type="entry name" value="16SrRNA_methyltr_I"/>
    <property type="match status" value="1"/>
</dbReference>
<name>A0A1F5Z4N4_9BACT</name>
<dbReference type="SUPFAM" id="SSF53790">
    <property type="entry name" value="Tetrapyrrole methylase"/>
    <property type="match status" value="1"/>
</dbReference>
<accession>A0A1F5Z4N4</accession>
<keyword evidence="4 6" id="KW-0808">Transferase</keyword>
<evidence type="ECO:0000256" key="1">
    <source>
        <dbReference type="ARBA" id="ARBA00022490"/>
    </source>
</evidence>
<gene>
    <name evidence="6" type="primary">rsmI</name>
    <name evidence="8" type="ORF">A2872_02990</name>
</gene>
<dbReference type="Pfam" id="PF00590">
    <property type="entry name" value="TP_methylase"/>
    <property type="match status" value="1"/>
</dbReference>
<dbReference type="PANTHER" id="PTHR46111">
    <property type="entry name" value="RIBOSOMAL RNA SMALL SUBUNIT METHYLTRANSFERASE I"/>
    <property type="match status" value="1"/>
</dbReference>
<evidence type="ECO:0000256" key="3">
    <source>
        <dbReference type="ARBA" id="ARBA00022603"/>
    </source>
</evidence>
<dbReference type="PIRSF" id="PIRSF005917">
    <property type="entry name" value="MTase_YraL"/>
    <property type="match status" value="1"/>
</dbReference>
<keyword evidence="3 6" id="KW-0489">Methyltransferase</keyword>
<comment type="catalytic activity">
    <reaction evidence="6">
        <text>cytidine(1402) in 16S rRNA + S-adenosyl-L-methionine = 2'-O-methylcytidine(1402) in 16S rRNA + S-adenosyl-L-homocysteine + H(+)</text>
        <dbReference type="Rhea" id="RHEA:42924"/>
        <dbReference type="Rhea" id="RHEA-COMP:10285"/>
        <dbReference type="Rhea" id="RHEA-COMP:10286"/>
        <dbReference type="ChEBI" id="CHEBI:15378"/>
        <dbReference type="ChEBI" id="CHEBI:57856"/>
        <dbReference type="ChEBI" id="CHEBI:59789"/>
        <dbReference type="ChEBI" id="CHEBI:74495"/>
        <dbReference type="ChEBI" id="CHEBI:82748"/>
        <dbReference type="EC" id="2.1.1.198"/>
    </reaction>
</comment>
<feature type="domain" description="Tetrapyrrole methylase" evidence="7">
    <location>
        <begin position="2"/>
        <end position="196"/>
    </location>
</feature>
<dbReference type="Gene3D" id="3.30.950.10">
    <property type="entry name" value="Methyltransferase, Cobalt-precorrin-4 Transmethylase, Domain 2"/>
    <property type="match status" value="1"/>
</dbReference>
<keyword evidence="5 6" id="KW-0949">S-adenosyl-L-methionine</keyword>
<dbReference type="EC" id="2.1.1.198" evidence="6"/>
<dbReference type="FunFam" id="3.40.1010.10:FF:000007">
    <property type="entry name" value="Ribosomal RNA small subunit methyltransferase I"/>
    <property type="match status" value="1"/>
</dbReference>
<dbReference type="PANTHER" id="PTHR46111:SF1">
    <property type="entry name" value="RIBOSOMAL RNA SMALL SUBUNIT METHYLTRANSFERASE I"/>
    <property type="match status" value="1"/>
</dbReference>
<comment type="function">
    <text evidence="6">Catalyzes the 2'-O-methylation of the ribose of cytidine 1402 (C1402) in 16S rRNA.</text>
</comment>
<protein>
    <recommendedName>
        <fullName evidence="6">Ribosomal RNA small subunit methyltransferase I</fullName>
        <ecNumber evidence="6">2.1.1.198</ecNumber>
    </recommendedName>
    <alternativeName>
        <fullName evidence="6">16S rRNA 2'-O-ribose C1402 methyltransferase</fullName>
    </alternativeName>
    <alternativeName>
        <fullName evidence="6">rRNA (cytidine-2'-O-)-methyltransferase RsmI</fullName>
    </alternativeName>
</protein>
<dbReference type="PROSITE" id="PS01296">
    <property type="entry name" value="RSMI"/>
    <property type="match status" value="1"/>
</dbReference>
<evidence type="ECO:0000259" key="7">
    <source>
        <dbReference type="Pfam" id="PF00590"/>
    </source>
</evidence>
<organism evidence="8 9">
    <name type="scientific">Candidatus Gottesmanbacteria bacterium RIFCSPHIGHO2_01_FULL_42_12</name>
    <dbReference type="NCBI Taxonomy" id="1798377"/>
    <lineage>
        <taxon>Bacteria</taxon>
        <taxon>Candidatus Gottesmaniibacteriota</taxon>
    </lineage>
</organism>
<reference evidence="8 9" key="1">
    <citation type="journal article" date="2016" name="Nat. Commun.">
        <title>Thousands of microbial genomes shed light on interconnected biogeochemical processes in an aquifer system.</title>
        <authorList>
            <person name="Anantharaman K."/>
            <person name="Brown C.T."/>
            <person name="Hug L.A."/>
            <person name="Sharon I."/>
            <person name="Castelle C.J."/>
            <person name="Probst A.J."/>
            <person name="Thomas B.C."/>
            <person name="Singh A."/>
            <person name="Wilkins M.J."/>
            <person name="Karaoz U."/>
            <person name="Brodie E.L."/>
            <person name="Williams K.H."/>
            <person name="Hubbard S.S."/>
            <person name="Banfield J.F."/>
        </authorList>
    </citation>
    <scope>NUCLEOTIDE SEQUENCE [LARGE SCALE GENOMIC DNA]</scope>
</reference>
<dbReference type="GO" id="GO:0005737">
    <property type="term" value="C:cytoplasm"/>
    <property type="evidence" value="ECO:0007669"/>
    <property type="project" value="UniProtKB-SubCell"/>
</dbReference>
<proteinExistence type="inferred from homology"/>
<dbReference type="InterPro" id="IPR014777">
    <property type="entry name" value="4pyrrole_Mease_sub1"/>
</dbReference>
<comment type="caution">
    <text evidence="8">The sequence shown here is derived from an EMBL/GenBank/DDBJ whole genome shotgun (WGS) entry which is preliminary data.</text>
</comment>
<dbReference type="InterPro" id="IPR018063">
    <property type="entry name" value="SAM_MeTrfase_RsmI_CS"/>
</dbReference>
<sequence>MLKIVATPIGNLKDITLRAIEALKTADVIICEDTRETIKLLKAYEIPPKQLLSFYEEVETQKQDEILKLIQDDNVRGVLVSDAGTPLISDPGFKLVRQALRNGIKVEAIPGPTAAITALTISGLPPDKFLFMGYPPEKQSHQKKVLEDLPKKVTVIFYVSPHKITRFLTNLDPNQEIVICRELTKLYEERWSGTVSAALIKFKQPKGEFVVLWHT</sequence>
<dbReference type="GO" id="GO:0070677">
    <property type="term" value="F:rRNA (cytosine-2'-O-)-methyltransferase activity"/>
    <property type="evidence" value="ECO:0007669"/>
    <property type="project" value="UniProtKB-UniRule"/>
</dbReference>
<dbReference type="CDD" id="cd11648">
    <property type="entry name" value="RsmI"/>
    <property type="match status" value="1"/>
</dbReference>
<dbReference type="EMBL" id="MFJG01000006">
    <property type="protein sequence ID" value="OGG07409.1"/>
    <property type="molecule type" value="Genomic_DNA"/>
</dbReference>
<evidence type="ECO:0000256" key="2">
    <source>
        <dbReference type="ARBA" id="ARBA00022552"/>
    </source>
</evidence>
<dbReference type="InterPro" id="IPR008189">
    <property type="entry name" value="rRNA_ssu_MeTfrase_I"/>
</dbReference>
<evidence type="ECO:0000256" key="4">
    <source>
        <dbReference type="ARBA" id="ARBA00022679"/>
    </source>
</evidence>
<dbReference type="AlphaFoldDB" id="A0A1F5Z4N4"/>
<dbReference type="STRING" id="1798377.A2872_02990"/>
<evidence type="ECO:0000256" key="6">
    <source>
        <dbReference type="HAMAP-Rule" id="MF_01877"/>
    </source>
</evidence>
<dbReference type="InterPro" id="IPR000878">
    <property type="entry name" value="4pyrrol_Mease"/>
</dbReference>